<protein>
    <submittedName>
        <fullName evidence="5">Gfo/Idh/MocA family oxidoreductase</fullName>
    </submittedName>
</protein>
<evidence type="ECO:0000313" key="6">
    <source>
        <dbReference type="Proteomes" id="UP000325933"/>
    </source>
</evidence>
<proteinExistence type="predicted"/>
<name>A0A5J5HT42_9SPHN</name>
<dbReference type="SUPFAM" id="SSF51735">
    <property type="entry name" value="NAD(P)-binding Rossmann-fold domains"/>
    <property type="match status" value="1"/>
</dbReference>
<feature type="domain" description="GFO/IDH/MocA-like oxidoreductase" evidence="3">
    <location>
        <begin position="151"/>
        <end position="264"/>
    </location>
</feature>
<reference evidence="6 7" key="1">
    <citation type="submission" date="2019-09" db="EMBL/GenBank/DDBJ databases">
        <authorList>
            <person name="Feng G."/>
        </authorList>
    </citation>
    <scope>NUCLEOTIDE SEQUENCE [LARGE SCALE GENOMIC DNA]</scope>
    <source>
        <strain evidence="5 6">KACC 19283</strain>
        <strain evidence="4 7">KACC 19284</strain>
    </source>
</reference>
<dbReference type="Gene3D" id="3.40.50.720">
    <property type="entry name" value="NAD(P)-binding Rossmann-like Domain"/>
    <property type="match status" value="1"/>
</dbReference>
<dbReference type="PANTHER" id="PTHR43708:SF4">
    <property type="entry name" value="OXIDOREDUCTASE YCEM-RELATED"/>
    <property type="match status" value="1"/>
</dbReference>
<dbReference type="GO" id="GO:0000166">
    <property type="term" value="F:nucleotide binding"/>
    <property type="evidence" value="ECO:0007669"/>
    <property type="project" value="InterPro"/>
</dbReference>
<feature type="region of interest" description="Disordered" evidence="1">
    <location>
        <begin position="343"/>
        <end position="380"/>
    </location>
</feature>
<dbReference type="PRINTS" id="PR01775">
    <property type="entry name" value="GLFROXRDTASE"/>
</dbReference>
<dbReference type="InterPro" id="IPR000683">
    <property type="entry name" value="Gfo/Idh/MocA-like_OxRdtase_N"/>
</dbReference>
<dbReference type="Pfam" id="PF01408">
    <property type="entry name" value="GFO_IDH_MocA"/>
    <property type="match status" value="1"/>
</dbReference>
<comment type="caution">
    <text evidence="5">The sequence shown here is derived from an EMBL/GenBank/DDBJ whole genome shotgun (WGS) entry which is preliminary data.</text>
</comment>
<keyword evidence="7" id="KW-1185">Reference proteome</keyword>
<evidence type="ECO:0000259" key="2">
    <source>
        <dbReference type="Pfam" id="PF01408"/>
    </source>
</evidence>
<dbReference type="Gene3D" id="3.30.360.10">
    <property type="entry name" value="Dihydrodipicolinate Reductase, domain 2"/>
    <property type="match status" value="1"/>
</dbReference>
<dbReference type="EMBL" id="VYQA01000030">
    <property type="protein sequence ID" value="KAA9024190.1"/>
    <property type="molecule type" value="Genomic_DNA"/>
</dbReference>
<feature type="domain" description="Gfo/Idh/MocA-like oxidoreductase N-terminal" evidence="2">
    <location>
        <begin position="15"/>
        <end position="137"/>
    </location>
</feature>
<dbReference type="InterPro" id="IPR036291">
    <property type="entry name" value="NAD(P)-bd_dom_sf"/>
</dbReference>
<dbReference type="EMBL" id="VYQB01000031">
    <property type="protein sequence ID" value="KAA9011596.1"/>
    <property type="molecule type" value="Genomic_DNA"/>
</dbReference>
<dbReference type="Pfam" id="PF22725">
    <property type="entry name" value="GFO_IDH_MocA_C3"/>
    <property type="match status" value="1"/>
</dbReference>
<evidence type="ECO:0000256" key="1">
    <source>
        <dbReference type="SAM" id="MobiDB-lite"/>
    </source>
</evidence>
<dbReference type="AlphaFoldDB" id="A0A5J5HT42"/>
<dbReference type="InterPro" id="IPR055170">
    <property type="entry name" value="GFO_IDH_MocA-like_dom"/>
</dbReference>
<evidence type="ECO:0000259" key="3">
    <source>
        <dbReference type="Pfam" id="PF22725"/>
    </source>
</evidence>
<dbReference type="Proteomes" id="UP000326364">
    <property type="component" value="Unassembled WGS sequence"/>
</dbReference>
<dbReference type="PANTHER" id="PTHR43708">
    <property type="entry name" value="CONSERVED EXPRESSED OXIDOREDUCTASE (EUROFUNG)"/>
    <property type="match status" value="1"/>
</dbReference>
<gene>
    <name evidence="5" type="ORF">F4U95_22610</name>
    <name evidence="4" type="ORF">F4U96_22680</name>
</gene>
<dbReference type="InterPro" id="IPR051317">
    <property type="entry name" value="Gfo/Idh/MocA_oxidoreduct"/>
</dbReference>
<dbReference type="RefSeq" id="WP_150426874.1">
    <property type="nucleotide sequence ID" value="NZ_VYQA01000030.1"/>
</dbReference>
<feature type="compositionally biased region" description="Basic and acidic residues" evidence="1">
    <location>
        <begin position="351"/>
        <end position="367"/>
    </location>
</feature>
<evidence type="ECO:0000313" key="7">
    <source>
        <dbReference type="Proteomes" id="UP000326364"/>
    </source>
</evidence>
<dbReference type="SUPFAM" id="SSF55347">
    <property type="entry name" value="Glyceraldehyde-3-phosphate dehydrogenase-like, C-terminal domain"/>
    <property type="match status" value="1"/>
</dbReference>
<dbReference type="Proteomes" id="UP000325933">
    <property type="component" value="Unassembled WGS sequence"/>
</dbReference>
<sequence>MSVASAFGFGSDKKVRYAFVGLGDITQEAMLPGVAHTGNSTIAAFVSSDPEKLRALCDKYDVDGGYSYDQFDALLASGTIDAIYVATPNWRHAEFVIPALEAGIHVLVEKPLEISLEKSLEILAAEKASAAKLMVAYRLHFEPATLDTIARIQKGELGQTIAFTSTFAQMLDPKNHRAKNGVLAGPLFDMGPYPINAARYCFDSEPTEVVSAVATRHPEAGFGDLDDTVAVTLRFPGERLAQFTVSYFANTIDGFFVVGTKGSIQMNPAFMFGMGLEQHVVIGDERRHVPHKATDQFGGELRYFSDCILNDRAPEPDGEEGFADVRVIAGILKCLETGQPQKLEPFRRHRQIDPDTQKETLGLKKPPELVGASNPARGKE</sequence>
<evidence type="ECO:0000313" key="4">
    <source>
        <dbReference type="EMBL" id="KAA9011596.1"/>
    </source>
</evidence>
<organism evidence="5 6">
    <name type="scientific">Sphingobium limneticum</name>
    <dbReference type="NCBI Taxonomy" id="1007511"/>
    <lineage>
        <taxon>Bacteria</taxon>
        <taxon>Pseudomonadati</taxon>
        <taxon>Pseudomonadota</taxon>
        <taxon>Alphaproteobacteria</taxon>
        <taxon>Sphingomonadales</taxon>
        <taxon>Sphingomonadaceae</taxon>
        <taxon>Sphingobium</taxon>
    </lineage>
</organism>
<evidence type="ECO:0000313" key="5">
    <source>
        <dbReference type="EMBL" id="KAA9024190.1"/>
    </source>
</evidence>
<dbReference type="InterPro" id="IPR008354">
    <property type="entry name" value="Glc-Fru_OxRdtase_bac"/>
</dbReference>
<accession>A0A5J5HT42</accession>